<gene>
    <name evidence="1" type="ORF">UFOPK4175_00580</name>
</gene>
<evidence type="ECO:0000313" key="1">
    <source>
        <dbReference type="EMBL" id="CAB5033424.1"/>
    </source>
</evidence>
<accession>A0A6J7RWY1</accession>
<dbReference type="AlphaFoldDB" id="A0A6J7RWY1"/>
<reference evidence="1" key="1">
    <citation type="submission" date="2020-05" db="EMBL/GenBank/DDBJ databases">
        <authorList>
            <person name="Chiriac C."/>
            <person name="Salcher M."/>
            <person name="Ghai R."/>
            <person name="Kavagutti S V."/>
        </authorList>
    </citation>
    <scope>NUCLEOTIDE SEQUENCE</scope>
</reference>
<name>A0A6J7RWY1_9ZZZZ</name>
<dbReference type="EMBL" id="CAFBPX010000082">
    <property type="protein sequence ID" value="CAB5033424.1"/>
    <property type="molecule type" value="Genomic_DNA"/>
</dbReference>
<proteinExistence type="predicted"/>
<sequence>MSELVRFSPDRLNGRLLKSCVGCLRDQVTSAGSGDRSQRLEILRQYRLDFGGYIDVRVELVDEVDRNLIADRRVGDQLGAGLRPLVRVEQLLARPVGENGEDREDRREDYE</sequence>
<organism evidence="1">
    <name type="scientific">freshwater metagenome</name>
    <dbReference type="NCBI Taxonomy" id="449393"/>
    <lineage>
        <taxon>unclassified sequences</taxon>
        <taxon>metagenomes</taxon>
        <taxon>ecological metagenomes</taxon>
    </lineage>
</organism>
<protein>
    <submittedName>
        <fullName evidence="1">Unannotated protein</fullName>
    </submittedName>
</protein>